<dbReference type="GO" id="GO:0008198">
    <property type="term" value="F:ferrous iron binding"/>
    <property type="evidence" value="ECO:0007669"/>
    <property type="project" value="TreeGrafter"/>
</dbReference>
<dbReference type="Proteomes" id="UP000249402">
    <property type="component" value="Unassembled WGS sequence"/>
</dbReference>
<dbReference type="GO" id="GO:0035516">
    <property type="term" value="F:broad specificity oxidative DNA demethylase activity"/>
    <property type="evidence" value="ECO:0007669"/>
    <property type="project" value="TreeGrafter"/>
</dbReference>
<dbReference type="RefSeq" id="XP_025573887.1">
    <property type="nucleotide sequence ID" value="XM_025719792.1"/>
</dbReference>
<accession>A0A395GW04</accession>
<proteinExistence type="predicted"/>
<dbReference type="InterPro" id="IPR037151">
    <property type="entry name" value="AlkB-like_sf"/>
</dbReference>
<feature type="binding site" evidence="1">
    <location>
        <position position="233"/>
    </location>
    <ligand>
        <name>substrate</name>
    </ligand>
</feature>
<feature type="region of interest" description="Disordered" evidence="2">
    <location>
        <begin position="1"/>
        <end position="29"/>
    </location>
</feature>
<protein>
    <recommendedName>
        <fullName evidence="3">Alpha-ketoglutarate-dependent dioxygenase AlkB-like domain-containing protein</fullName>
    </recommendedName>
</protein>
<keyword evidence="5" id="KW-1185">Reference proteome</keyword>
<dbReference type="SUPFAM" id="SSF51197">
    <property type="entry name" value="Clavaminate synthase-like"/>
    <property type="match status" value="1"/>
</dbReference>
<feature type="binding site" evidence="1">
    <location>
        <position position="218"/>
    </location>
    <ligand>
        <name>2-oxoglutarate</name>
        <dbReference type="ChEBI" id="CHEBI:16810"/>
    </ligand>
</feature>
<gene>
    <name evidence="4" type="ORF">BO80DRAFT_426543</name>
</gene>
<dbReference type="EMBL" id="KZ824446">
    <property type="protein sequence ID" value="RAK99559.1"/>
    <property type="molecule type" value="Genomic_DNA"/>
</dbReference>
<name>A0A395GW04_9EURO</name>
<feature type="binding site" evidence="1">
    <location>
        <position position="220"/>
    </location>
    <ligand>
        <name>2-oxoglutarate</name>
        <dbReference type="ChEBI" id="CHEBI:16810"/>
    </ligand>
</feature>
<feature type="region of interest" description="Disordered" evidence="2">
    <location>
        <begin position="152"/>
        <end position="177"/>
    </location>
</feature>
<dbReference type="STRING" id="1448316.A0A395GW04"/>
<dbReference type="InterPro" id="IPR027450">
    <property type="entry name" value="AlkB-like"/>
</dbReference>
<dbReference type="VEuPathDB" id="FungiDB:BO80DRAFT_426543"/>
<dbReference type="Gene3D" id="2.60.120.590">
    <property type="entry name" value="Alpha-ketoglutarate-dependent dioxygenase AlkB-like"/>
    <property type="match status" value="1"/>
</dbReference>
<dbReference type="GO" id="GO:0051747">
    <property type="term" value="F:cytosine C-5 DNA demethylase activity"/>
    <property type="evidence" value="ECO:0007669"/>
    <property type="project" value="TreeGrafter"/>
</dbReference>
<sequence>MKRINTFFPPLPSKKPKPDPSSATYTHHPSYPLPIRNLPSTIATPLSQLPSTPSKAITITNHPHLDLLYYQPFLPAPLARDLFHFLRAELPFYRVQYTIHRNGTPTNITTPRYTTVFGVDDTSIFIPDPTTTASDDSSVQSQILVDSKTRIPVPDTKYHNNNSTNKEKQKGKGKGKIYPRPIPPCLNHLRQAIEALTTTTTTPPNNNNDTAYNFILVNYYATTEDSIAYHSDDERFLGPNPTIASLSLGARRDFRSWYW</sequence>
<dbReference type="InterPro" id="IPR032852">
    <property type="entry name" value="ALKBH2"/>
</dbReference>
<organism evidence="4 5">
    <name type="scientific">Aspergillus ibericus CBS 121593</name>
    <dbReference type="NCBI Taxonomy" id="1448316"/>
    <lineage>
        <taxon>Eukaryota</taxon>
        <taxon>Fungi</taxon>
        <taxon>Dikarya</taxon>
        <taxon>Ascomycota</taxon>
        <taxon>Pezizomycotina</taxon>
        <taxon>Eurotiomycetes</taxon>
        <taxon>Eurotiomycetidae</taxon>
        <taxon>Eurotiales</taxon>
        <taxon>Aspergillaceae</taxon>
        <taxon>Aspergillus</taxon>
        <taxon>Aspergillus subgen. Circumdati</taxon>
    </lineage>
</organism>
<dbReference type="GO" id="GO:0006307">
    <property type="term" value="P:DNA alkylation repair"/>
    <property type="evidence" value="ECO:0007669"/>
    <property type="project" value="TreeGrafter"/>
</dbReference>
<dbReference type="PANTHER" id="PTHR31573:SF1">
    <property type="entry name" value="DNA OXIDATIVE DEMETHYLASE ALKBH2"/>
    <property type="match status" value="1"/>
</dbReference>
<evidence type="ECO:0000313" key="4">
    <source>
        <dbReference type="EMBL" id="RAK99559.1"/>
    </source>
</evidence>
<dbReference type="OrthoDB" id="545910at2759"/>
<dbReference type="GeneID" id="37224657"/>
<feature type="domain" description="Alpha-ketoglutarate-dependent dioxygenase AlkB-like" evidence="3">
    <location>
        <begin position="161"/>
        <end position="255"/>
    </location>
</feature>
<dbReference type="AlphaFoldDB" id="A0A395GW04"/>
<evidence type="ECO:0000313" key="5">
    <source>
        <dbReference type="Proteomes" id="UP000249402"/>
    </source>
</evidence>
<reference evidence="4 5" key="1">
    <citation type="submission" date="2018-02" db="EMBL/GenBank/DDBJ databases">
        <title>The genomes of Aspergillus section Nigri reveals drivers in fungal speciation.</title>
        <authorList>
            <consortium name="DOE Joint Genome Institute"/>
            <person name="Vesth T.C."/>
            <person name="Nybo J."/>
            <person name="Theobald S."/>
            <person name="Brandl J."/>
            <person name="Frisvad J.C."/>
            <person name="Nielsen K.F."/>
            <person name="Lyhne E.K."/>
            <person name="Kogle M.E."/>
            <person name="Kuo A."/>
            <person name="Riley R."/>
            <person name="Clum A."/>
            <person name="Nolan M."/>
            <person name="Lipzen A."/>
            <person name="Salamov A."/>
            <person name="Henrissat B."/>
            <person name="Wiebenga A."/>
            <person name="De vries R.P."/>
            <person name="Grigoriev I.V."/>
            <person name="Mortensen U.H."/>
            <person name="Andersen M.R."/>
            <person name="Baker S.E."/>
        </authorList>
    </citation>
    <scope>NUCLEOTIDE SEQUENCE [LARGE SCALE GENOMIC DNA]</scope>
    <source>
        <strain evidence="4 5">CBS 121593</strain>
    </source>
</reference>
<dbReference type="PANTHER" id="PTHR31573">
    <property type="entry name" value="ALPHA-KETOGLUTARATE-DEPENDENT DIOXYGENASE ALKB HOMOLOG 2"/>
    <property type="match status" value="1"/>
</dbReference>
<evidence type="ECO:0000259" key="3">
    <source>
        <dbReference type="Pfam" id="PF13532"/>
    </source>
</evidence>
<dbReference type="Pfam" id="PF13532">
    <property type="entry name" value="2OG-FeII_Oxy_2"/>
    <property type="match status" value="1"/>
</dbReference>
<evidence type="ECO:0000256" key="1">
    <source>
        <dbReference type="PIRSR" id="PIRSR632852-1"/>
    </source>
</evidence>
<feature type="binding site" evidence="1">
    <location>
        <position position="230"/>
    </location>
    <ligand>
        <name>2-oxoglutarate</name>
        <dbReference type="ChEBI" id="CHEBI:16810"/>
    </ligand>
</feature>
<evidence type="ECO:0000256" key="2">
    <source>
        <dbReference type="SAM" id="MobiDB-lite"/>
    </source>
</evidence>